<dbReference type="SUPFAM" id="SSF52540">
    <property type="entry name" value="P-loop containing nucleoside triphosphate hydrolases"/>
    <property type="match status" value="2"/>
</dbReference>
<dbReference type="PANTHER" id="PTHR11638:SF184">
    <property type="entry name" value="ATPASE WITH CHAPERONE ACTIVITY"/>
    <property type="match status" value="1"/>
</dbReference>
<feature type="compositionally biased region" description="Polar residues" evidence="9">
    <location>
        <begin position="902"/>
        <end position="915"/>
    </location>
</feature>
<dbReference type="Gene3D" id="1.10.8.60">
    <property type="match status" value="1"/>
</dbReference>
<dbReference type="InterPro" id="IPR003959">
    <property type="entry name" value="ATPase_AAA_core"/>
</dbReference>
<evidence type="ECO:0000256" key="6">
    <source>
        <dbReference type="ARBA" id="ARBA00025613"/>
    </source>
</evidence>
<dbReference type="InterPro" id="IPR050130">
    <property type="entry name" value="ClpA_ClpB"/>
</dbReference>
<evidence type="ECO:0000313" key="11">
    <source>
        <dbReference type="EMBL" id="MBC3933667.1"/>
    </source>
</evidence>
<accession>A0ABR7A9Z3</accession>
<dbReference type="PROSITE" id="PS00871">
    <property type="entry name" value="CLPAB_2"/>
    <property type="match status" value="1"/>
</dbReference>
<evidence type="ECO:0000256" key="3">
    <source>
        <dbReference type="ARBA" id="ARBA00022741"/>
    </source>
</evidence>
<dbReference type="Gene3D" id="1.10.1780.10">
    <property type="entry name" value="Clp, N-terminal domain"/>
    <property type="match status" value="1"/>
</dbReference>
<dbReference type="Pfam" id="PF10431">
    <property type="entry name" value="ClpB_D2-small"/>
    <property type="match status" value="1"/>
</dbReference>
<dbReference type="Gene3D" id="3.40.50.300">
    <property type="entry name" value="P-loop containing nucleotide triphosphate hydrolases"/>
    <property type="match status" value="3"/>
</dbReference>
<dbReference type="CDD" id="cd00009">
    <property type="entry name" value="AAA"/>
    <property type="match status" value="1"/>
</dbReference>
<dbReference type="PROSITE" id="PS00870">
    <property type="entry name" value="CLPAB_1"/>
    <property type="match status" value="1"/>
</dbReference>
<dbReference type="Pfam" id="PF17871">
    <property type="entry name" value="AAA_lid_9"/>
    <property type="match status" value="1"/>
</dbReference>
<dbReference type="InterPro" id="IPR036628">
    <property type="entry name" value="Clp_N_dom_sf"/>
</dbReference>
<dbReference type="Pfam" id="PF00004">
    <property type="entry name" value="AAA"/>
    <property type="match status" value="1"/>
</dbReference>
<dbReference type="EMBL" id="JACOGD010000015">
    <property type="protein sequence ID" value="MBC3933667.1"/>
    <property type="molecule type" value="Genomic_DNA"/>
</dbReference>
<evidence type="ECO:0000313" key="12">
    <source>
        <dbReference type="Proteomes" id="UP000654304"/>
    </source>
</evidence>
<keyword evidence="3 8" id="KW-0547">Nucleotide-binding</keyword>
<dbReference type="PANTHER" id="PTHR11638">
    <property type="entry name" value="ATP-DEPENDENT CLP PROTEASE"/>
    <property type="match status" value="1"/>
</dbReference>
<evidence type="ECO:0000256" key="9">
    <source>
        <dbReference type="SAM" id="MobiDB-lite"/>
    </source>
</evidence>
<dbReference type="PROSITE" id="PS51903">
    <property type="entry name" value="CLP_R"/>
    <property type="match status" value="1"/>
</dbReference>
<keyword evidence="5 8" id="KW-0143">Chaperone</keyword>
<feature type="domain" description="Clp R" evidence="10">
    <location>
        <begin position="7"/>
        <end position="150"/>
    </location>
</feature>
<dbReference type="NCBIfam" id="TIGR03345">
    <property type="entry name" value="VI_ClpV1"/>
    <property type="match status" value="1"/>
</dbReference>
<dbReference type="InterPro" id="IPR004176">
    <property type="entry name" value="Clp_R_N"/>
</dbReference>
<dbReference type="InterPro" id="IPR018368">
    <property type="entry name" value="ClpA/B_CS1"/>
</dbReference>
<dbReference type="Proteomes" id="UP000654304">
    <property type="component" value="Unassembled WGS sequence"/>
</dbReference>
<dbReference type="InterPro" id="IPR041546">
    <property type="entry name" value="ClpA/ClpB_AAA_lid"/>
</dbReference>
<comment type="caution">
    <text evidence="11">The sequence shown here is derived from an EMBL/GenBank/DDBJ whole genome shotgun (WGS) entry which is preliminary data.</text>
</comment>
<organism evidence="11 12">
    <name type="scientific">Undibacterium curvum</name>
    <dbReference type="NCBI Taxonomy" id="2762294"/>
    <lineage>
        <taxon>Bacteria</taxon>
        <taxon>Pseudomonadati</taxon>
        <taxon>Pseudomonadota</taxon>
        <taxon>Betaproteobacteria</taxon>
        <taxon>Burkholderiales</taxon>
        <taxon>Oxalobacteraceae</taxon>
        <taxon>Undibacterium</taxon>
    </lineage>
</organism>
<dbReference type="InterPro" id="IPR027417">
    <property type="entry name" value="P-loop_NTPase"/>
</dbReference>
<dbReference type="PRINTS" id="PR00300">
    <property type="entry name" value="CLPPROTEASEA"/>
</dbReference>
<comment type="similarity">
    <text evidence="1 8">Belongs to the ClpA/ClpB family.</text>
</comment>
<dbReference type="InterPro" id="IPR001270">
    <property type="entry name" value="ClpA/B"/>
</dbReference>
<reference evidence="11 12" key="1">
    <citation type="submission" date="2020-08" db="EMBL/GenBank/DDBJ databases">
        <title>Novel species isolated from subtropical streams in China.</title>
        <authorList>
            <person name="Lu H."/>
        </authorList>
    </citation>
    <scope>NUCLEOTIDE SEQUENCE [LARGE SCALE GENOMIC DNA]</scope>
    <source>
        <strain evidence="11 12">CY22W</strain>
    </source>
</reference>
<dbReference type="Pfam" id="PF07724">
    <property type="entry name" value="AAA_2"/>
    <property type="match status" value="1"/>
</dbReference>
<evidence type="ECO:0000256" key="5">
    <source>
        <dbReference type="ARBA" id="ARBA00023186"/>
    </source>
</evidence>
<dbReference type="InterPro" id="IPR003593">
    <property type="entry name" value="AAA+_ATPase"/>
</dbReference>
<sequence>MSRRVLFGKLGLIPFKALESAAAFAKLRGNPYIEIAHWLHQLWQLPNSDLHCMAAHWKFDAAQLEKELIYALSKFPDGASHISDFSAHLDLAVERGWIFASLNVAEPRIRTAWLLLAMLEQAELRKLLLNISIQFQRISLPVEMGEVTELLKHSCENTDVAQDSSGLPAAVPGETSLALSDQDKGSQSALTKYCTDLTALARSGKIDPVVGREKEIRTLTDILLRRRQNNPLLTGDAGVGKTAVVEGLAHAIVSADVPPPLLQVRLLSLDVGALLAGASMRGEFEARLKSVLKEADNAVHPVILFVDEIHTLVGAGGQAGTGDAANLLKPALARGNLRTIGATTWSEYKKHIEKDPALTRRFQVLQIMEPELSKAISMVRGLVPVFMRHHQVEILDEAVCAAVTLSQRYLPSRQLPDKAISLLDTACARVAMSLHTPPSEVVQLRQHQQVLMAEYAQHLREAQLGQSNTASLQRVTQELSETDAKLSERETHWKAELILVRLLLETRDSLLKHNKQLDNTLDNTLYVNSDAYSEVADAGFKNAQQLSLKKIAEIQAELSSLRGEDTCIYAQVDESVIAAIVAEWTGIPVGRMVRDEVSAVMELAAQLEKRVVGQTVAIRHITERIKTSRARLSDPQKPVGCFLLVGPSGVGKTETALALAQAVYGGEHNLITINMSEYQEAHTVSSLKGAPPGYVGYGEGGVLTEAVRRRPYSVILLDEIEKAHPDVHEVFFQVFDKGWMEDGEGRVIDFKNTLILLTSNVGSELIAQLCDNSDQLPSFEAISQALQQILQQVFPVAFLGRLKTIPYLPLDETDLAKIVTLQLEKVVARMKEQHDIVFAYTTSAVARIAAQCGTHNTGARRIAQYIEQNLLSQIAHIWLQASQDKKEIFSIYLDTGSQQSAGEFQAKSQTDSQTDSETDSKTHPHITSVGNNSDLYLKTFFNGR</sequence>
<name>A0ABR7A9Z3_9BURK</name>
<dbReference type="InterPro" id="IPR017729">
    <property type="entry name" value="ATPase_T6SS_ClpV1"/>
</dbReference>
<dbReference type="InterPro" id="IPR028299">
    <property type="entry name" value="ClpA/B_CS2"/>
</dbReference>
<evidence type="ECO:0000256" key="1">
    <source>
        <dbReference type="ARBA" id="ARBA00008675"/>
    </source>
</evidence>
<dbReference type="CDD" id="cd19499">
    <property type="entry name" value="RecA-like_ClpB_Hsp104-like"/>
    <property type="match status" value="1"/>
</dbReference>
<dbReference type="SMART" id="SM00382">
    <property type="entry name" value="AAA"/>
    <property type="match status" value="2"/>
</dbReference>
<gene>
    <name evidence="11" type="primary">tssH</name>
    <name evidence="11" type="ORF">H8K43_18480</name>
</gene>
<dbReference type="SUPFAM" id="SSF81923">
    <property type="entry name" value="Double Clp-N motif"/>
    <property type="match status" value="1"/>
</dbReference>
<evidence type="ECO:0000256" key="4">
    <source>
        <dbReference type="ARBA" id="ARBA00022840"/>
    </source>
</evidence>
<evidence type="ECO:0000256" key="2">
    <source>
        <dbReference type="ARBA" id="ARBA00022737"/>
    </source>
</evidence>
<comment type="function">
    <text evidence="6">Part of a stress-induced multi-chaperone system, it is involved in the recovery of the cell from heat-induced damage, in cooperation with DnaK, DnaJ and GrpE. Acts before DnaK, in the processing of protein aggregates. Protein binding stimulates the ATPase activity; ATP hydrolysis unfolds the denatured protein aggregates, which probably helps expose new hydrophobic binding sites on the surface of ClpB-bound aggregates, contributing to the solubilization and refolding of denatured protein aggregates by DnaK.</text>
</comment>
<dbReference type="SMART" id="SM01086">
    <property type="entry name" value="ClpB_D2-small"/>
    <property type="match status" value="1"/>
</dbReference>
<proteinExistence type="inferred from homology"/>
<keyword evidence="2 7" id="KW-0677">Repeat</keyword>
<keyword evidence="12" id="KW-1185">Reference proteome</keyword>
<feature type="region of interest" description="Disordered" evidence="9">
    <location>
        <begin position="902"/>
        <end position="930"/>
    </location>
</feature>
<protein>
    <submittedName>
        <fullName evidence="11">Type VI secretion system ATPase TssH</fullName>
    </submittedName>
</protein>
<evidence type="ECO:0000259" key="10">
    <source>
        <dbReference type="PROSITE" id="PS51903"/>
    </source>
</evidence>
<evidence type="ECO:0000256" key="8">
    <source>
        <dbReference type="RuleBase" id="RU004432"/>
    </source>
</evidence>
<keyword evidence="4 8" id="KW-0067">ATP-binding</keyword>
<dbReference type="InterPro" id="IPR019489">
    <property type="entry name" value="Clp_ATPase_C"/>
</dbReference>
<evidence type="ECO:0000256" key="7">
    <source>
        <dbReference type="PROSITE-ProRule" id="PRU01251"/>
    </source>
</evidence>